<dbReference type="Gene3D" id="3.30.2160.10">
    <property type="entry name" value="Hect, E3 ligase catalytic domain"/>
    <property type="match status" value="1"/>
</dbReference>
<dbReference type="PANTHER" id="PTHR46654:SF1">
    <property type="entry name" value="E3 UBIQUITIN-PROTEIN LIGASE HECTD3"/>
    <property type="match status" value="1"/>
</dbReference>
<proteinExistence type="predicted"/>
<dbReference type="GO" id="GO:0004842">
    <property type="term" value="F:ubiquitin-protein transferase activity"/>
    <property type="evidence" value="ECO:0007669"/>
    <property type="project" value="InterPro"/>
</dbReference>
<evidence type="ECO:0000259" key="3">
    <source>
        <dbReference type="PROSITE" id="PS50237"/>
    </source>
</evidence>
<dbReference type="EnsemblMetazoa" id="XM_020004239.1">
    <property type="protein sequence ID" value="XP_019859798.1"/>
    <property type="gene ID" value="LOC109588046"/>
</dbReference>
<sequence length="218" mass="24576">MANQLLLKDPVNLLCAQRLWKVTLIGEGADDAGGVFDETLAQMCEELESVTEVKLLTRTPNSINKCGFNTDRFVFNPECTDFKLFKFFGILCGVGIRTKRPLNLHLAPPMWKLVAGMNLTIQDLEEIDLLFTRALVGIRDVDKGGVTEDTFSEMIPLECFEAQSMSGQFVPIVPNGHDIKLTFKNRNEYFEKALHFRLHELDKQVAAIREGLSLIHGF</sequence>
<evidence type="ECO:0000313" key="4">
    <source>
        <dbReference type="EnsemblMetazoa" id="XP_019859798.1"/>
    </source>
</evidence>
<evidence type="ECO:0000313" key="5">
    <source>
        <dbReference type="Proteomes" id="UP000007879"/>
    </source>
</evidence>
<keyword evidence="5" id="KW-1185">Reference proteome</keyword>
<dbReference type="SMART" id="SM00119">
    <property type="entry name" value="HECTc"/>
    <property type="match status" value="1"/>
</dbReference>
<name>A0AAN0JSJ8_AMPQE</name>
<dbReference type="PROSITE" id="PS50237">
    <property type="entry name" value="HECT"/>
    <property type="match status" value="1"/>
</dbReference>
<feature type="domain" description="HECT" evidence="3">
    <location>
        <begin position="3"/>
        <end position="198"/>
    </location>
</feature>
<dbReference type="PANTHER" id="PTHR46654">
    <property type="entry name" value="E3 UBIQUITIN-PROTEIN LIGASE HECTD3"/>
    <property type="match status" value="1"/>
</dbReference>
<dbReference type="Pfam" id="PF00632">
    <property type="entry name" value="HECT"/>
    <property type="match status" value="1"/>
</dbReference>
<evidence type="ECO:0000256" key="2">
    <source>
        <dbReference type="PROSITE-ProRule" id="PRU00104"/>
    </source>
</evidence>
<dbReference type="RefSeq" id="XP_019859798.1">
    <property type="nucleotide sequence ID" value="XM_020004239.1"/>
</dbReference>
<dbReference type="InterPro" id="IPR042469">
    <property type="entry name" value="HECTD3"/>
</dbReference>
<dbReference type="KEGG" id="aqu:109588046"/>
<protein>
    <recommendedName>
        <fullName evidence="3">HECT domain-containing protein</fullName>
    </recommendedName>
</protein>
<organism evidence="4 5">
    <name type="scientific">Amphimedon queenslandica</name>
    <name type="common">Sponge</name>
    <dbReference type="NCBI Taxonomy" id="400682"/>
    <lineage>
        <taxon>Eukaryota</taxon>
        <taxon>Metazoa</taxon>
        <taxon>Porifera</taxon>
        <taxon>Demospongiae</taxon>
        <taxon>Heteroscleromorpha</taxon>
        <taxon>Haplosclerida</taxon>
        <taxon>Niphatidae</taxon>
        <taxon>Amphimedon</taxon>
    </lineage>
</organism>
<reference evidence="4" key="2">
    <citation type="submission" date="2024-06" db="UniProtKB">
        <authorList>
            <consortium name="EnsemblMetazoa"/>
        </authorList>
    </citation>
    <scope>IDENTIFICATION</scope>
</reference>
<dbReference type="AlphaFoldDB" id="A0AAN0JSJ8"/>
<dbReference type="Proteomes" id="UP000007879">
    <property type="component" value="Unassembled WGS sequence"/>
</dbReference>
<reference evidence="5" key="1">
    <citation type="journal article" date="2010" name="Nature">
        <title>The Amphimedon queenslandica genome and the evolution of animal complexity.</title>
        <authorList>
            <person name="Srivastava M."/>
            <person name="Simakov O."/>
            <person name="Chapman J."/>
            <person name="Fahey B."/>
            <person name="Gauthier M.E."/>
            <person name="Mitros T."/>
            <person name="Richards G.S."/>
            <person name="Conaco C."/>
            <person name="Dacre M."/>
            <person name="Hellsten U."/>
            <person name="Larroux C."/>
            <person name="Putnam N.H."/>
            <person name="Stanke M."/>
            <person name="Adamska M."/>
            <person name="Darling A."/>
            <person name="Degnan S.M."/>
            <person name="Oakley T.H."/>
            <person name="Plachetzki D.C."/>
            <person name="Zhai Y."/>
            <person name="Adamski M."/>
            <person name="Calcino A."/>
            <person name="Cummins S.F."/>
            <person name="Goodstein D.M."/>
            <person name="Harris C."/>
            <person name="Jackson D.J."/>
            <person name="Leys S.P."/>
            <person name="Shu S."/>
            <person name="Woodcroft B.J."/>
            <person name="Vervoort M."/>
            <person name="Kosik K.S."/>
            <person name="Manning G."/>
            <person name="Degnan B.M."/>
            <person name="Rokhsar D.S."/>
        </authorList>
    </citation>
    <scope>NUCLEOTIDE SEQUENCE [LARGE SCALE GENOMIC DNA]</scope>
</reference>
<dbReference type="InterPro" id="IPR035983">
    <property type="entry name" value="Hect_E3_ubiquitin_ligase"/>
</dbReference>
<dbReference type="SUPFAM" id="SSF56204">
    <property type="entry name" value="Hect, E3 ligase catalytic domain"/>
    <property type="match status" value="1"/>
</dbReference>
<comment type="caution">
    <text evidence="2">Lacks conserved residue(s) required for the propagation of feature annotation.</text>
</comment>
<dbReference type="GeneID" id="109588046"/>
<keyword evidence="1 2" id="KW-0833">Ubl conjugation pathway</keyword>
<evidence type="ECO:0000256" key="1">
    <source>
        <dbReference type="ARBA" id="ARBA00022786"/>
    </source>
</evidence>
<accession>A0AAN0JSJ8</accession>
<dbReference type="InterPro" id="IPR000569">
    <property type="entry name" value="HECT_dom"/>
</dbReference>
<dbReference type="GO" id="GO:0005737">
    <property type="term" value="C:cytoplasm"/>
    <property type="evidence" value="ECO:0007669"/>
    <property type="project" value="TreeGrafter"/>
</dbReference>
<dbReference type="Gene3D" id="3.90.1750.10">
    <property type="entry name" value="Hect, E3 ligase catalytic domains"/>
    <property type="match status" value="1"/>
</dbReference>